<sequence length="140" mass="14785">MPIDEIRTIRIDGAADLAFVDGLLDELDRLWAAVPRVPEEDRLLFGLAVSEIATNIVEHSPPGTRIDALVSAAPSALSAELRDTAAPAHIDLAGAAMPDADAESGRGLALSRTVLDELEHTGSDAGNAWRMVRIIRPASA</sequence>
<accession>A0ABQ2N1Y1</accession>
<keyword evidence="3" id="KW-1185">Reference proteome</keyword>
<dbReference type="RefSeq" id="WP_188701994.1">
    <property type="nucleotide sequence ID" value="NZ_BMMQ01000007.1"/>
</dbReference>
<protein>
    <recommendedName>
        <fullName evidence="1">Histidine kinase/HSP90-like ATPase domain-containing protein</fullName>
    </recommendedName>
</protein>
<evidence type="ECO:0000313" key="2">
    <source>
        <dbReference type="EMBL" id="GGO65488.1"/>
    </source>
</evidence>
<dbReference type="Gene3D" id="3.30.565.10">
    <property type="entry name" value="Histidine kinase-like ATPase, C-terminal domain"/>
    <property type="match status" value="1"/>
</dbReference>
<name>A0ABQ2N1Y1_9MICO</name>
<dbReference type="EMBL" id="BMMQ01000007">
    <property type="protein sequence ID" value="GGO65488.1"/>
    <property type="molecule type" value="Genomic_DNA"/>
</dbReference>
<dbReference type="Proteomes" id="UP000638043">
    <property type="component" value="Unassembled WGS sequence"/>
</dbReference>
<dbReference type="InterPro" id="IPR003594">
    <property type="entry name" value="HATPase_dom"/>
</dbReference>
<dbReference type="CDD" id="cd16936">
    <property type="entry name" value="HATPase_RsbW-like"/>
    <property type="match status" value="1"/>
</dbReference>
<comment type="caution">
    <text evidence="2">The sequence shown here is derived from an EMBL/GenBank/DDBJ whole genome shotgun (WGS) entry which is preliminary data.</text>
</comment>
<reference evidence="3" key="1">
    <citation type="journal article" date="2019" name="Int. J. Syst. Evol. Microbiol.">
        <title>The Global Catalogue of Microorganisms (GCM) 10K type strain sequencing project: providing services to taxonomists for standard genome sequencing and annotation.</title>
        <authorList>
            <consortium name="The Broad Institute Genomics Platform"/>
            <consortium name="The Broad Institute Genome Sequencing Center for Infectious Disease"/>
            <person name="Wu L."/>
            <person name="Ma J."/>
        </authorList>
    </citation>
    <scope>NUCLEOTIDE SEQUENCE [LARGE SCALE GENOMIC DNA]</scope>
    <source>
        <strain evidence="3">CGMCC 4.7181</strain>
    </source>
</reference>
<dbReference type="Pfam" id="PF13581">
    <property type="entry name" value="HATPase_c_2"/>
    <property type="match status" value="1"/>
</dbReference>
<gene>
    <name evidence="2" type="ORF">GCM10010910_22760</name>
</gene>
<organism evidence="2 3">
    <name type="scientific">Microbacterium nanhaiense</name>
    <dbReference type="NCBI Taxonomy" id="1301026"/>
    <lineage>
        <taxon>Bacteria</taxon>
        <taxon>Bacillati</taxon>
        <taxon>Actinomycetota</taxon>
        <taxon>Actinomycetes</taxon>
        <taxon>Micrococcales</taxon>
        <taxon>Microbacteriaceae</taxon>
        <taxon>Microbacterium</taxon>
    </lineage>
</organism>
<evidence type="ECO:0000259" key="1">
    <source>
        <dbReference type="Pfam" id="PF13581"/>
    </source>
</evidence>
<proteinExistence type="predicted"/>
<dbReference type="InterPro" id="IPR036890">
    <property type="entry name" value="HATPase_C_sf"/>
</dbReference>
<feature type="domain" description="Histidine kinase/HSP90-like ATPase" evidence="1">
    <location>
        <begin position="15"/>
        <end position="132"/>
    </location>
</feature>
<evidence type="ECO:0000313" key="3">
    <source>
        <dbReference type="Proteomes" id="UP000638043"/>
    </source>
</evidence>